<feature type="region of interest" description="Disordered" evidence="1">
    <location>
        <begin position="1"/>
        <end position="80"/>
    </location>
</feature>
<protein>
    <submittedName>
        <fullName evidence="3">DUF5641 domain-containing protein</fullName>
    </submittedName>
</protein>
<proteinExistence type="predicted"/>
<dbReference type="InterPro" id="IPR040676">
    <property type="entry name" value="DUF5641"/>
</dbReference>
<feature type="compositionally biased region" description="Polar residues" evidence="1">
    <location>
        <begin position="34"/>
        <end position="47"/>
    </location>
</feature>
<keyword evidence="4" id="KW-1185">Reference proteome</keyword>
<dbReference type="Pfam" id="PF18701">
    <property type="entry name" value="DUF5641"/>
    <property type="match status" value="1"/>
</dbReference>
<feature type="compositionally biased region" description="Low complexity" evidence="1">
    <location>
        <begin position="20"/>
        <end position="33"/>
    </location>
</feature>
<accession>A0A8R1EHJ7</accession>
<feature type="compositionally biased region" description="Low complexity" evidence="1">
    <location>
        <begin position="48"/>
        <end position="62"/>
    </location>
</feature>
<evidence type="ECO:0000313" key="4">
    <source>
        <dbReference type="Proteomes" id="UP000005237"/>
    </source>
</evidence>
<evidence type="ECO:0000313" key="3">
    <source>
        <dbReference type="EnsemblMetazoa" id="CJA35052.1"/>
    </source>
</evidence>
<dbReference type="Proteomes" id="UP000005237">
    <property type="component" value="Unassembled WGS sequence"/>
</dbReference>
<feature type="compositionally biased region" description="Low complexity" evidence="1">
    <location>
        <begin position="1"/>
        <end position="11"/>
    </location>
</feature>
<dbReference type="AlphaFoldDB" id="A0A8R1EHJ7"/>
<reference evidence="3" key="2">
    <citation type="submission" date="2022-06" db="UniProtKB">
        <authorList>
            <consortium name="EnsemblMetazoa"/>
        </authorList>
    </citation>
    <scope>IDENTIFICATION</scope>
    <source>
        <strain evidence="3">DF5081</strain>
    </source>
</reference>
<dbReference type="EnsemblMetazoa" id="CJA35052.1">
    <property type="protein sequence ID" value="CJA35052.1"/>
    <property type="gene ID" value="WBGene00210899"/>
</dbReference>
<organism evidence="3 4">
    <name type="scientific">Caenorhabditis japonica</name>
    <dbReference type="NCBI Taxonomy" id="281687"/>
    <lineage>
        <taxon>Eukaryota</taxon>
        <taxon>Metazoa</taxon>
        <taxon>Ecdysozoa</taxon>
        <taxon>Nematoda</taxon>
        <taxon>Chromadorea</taxon>
        <taxon>Rhabditida</taxon>
        <taxon>Rhabditina</taxon>
        <taxon>Rhabditomorpha</taxon>
        <taxon>Rhabditoidea</taxon>
        <taxon>Rhabditidae</taxon>
        <taxon>Peloderinae</taxon>
        <taxon>Caenorhabditis</taxon>
    </lineage>
</organism>
<evidence type="ECO:0000259" key="2">
    <source>
        <dbReference type="Pfam" id="PF18701"/>
    </source>
</evidence>
<evidence type="ECO:0000256" key="1">
    <source>
        <dbReference type="SAM" id="MobiDB-lite"/>
    </source>
</evidence>
<name>A0A8R1EHJ7_CAEJA</name>
<feature type="domain" description="DUF5641" evidence="2">
    <location>
        <begin position="83"/>
        <end position="141"/>
    </location>
</feature>
<sequence length="200" mass="21869">MNSSGTNGGNSRRSEPNVKSLTSEGSEVSTTSTARNPSNGSNKSNGRSAGSPTPVTSTATAPQLSTAQRKQLRPKTGHYCRVKPKPGHIVHVKTNNLLPRNHWPLKRIMSLNKSQDQQVRSAVVKCGKELLERPINQLVPLECPELNDNASLDELQQLATIPQPTVPPILFNENSERTASTTSHFSTTSPQPMHFFQQLQ</sequence>
<reference evidence="4" key="1">
    <citation type="submission" date="2010-08" db="EMBL/GenBank/DDBJ databases">
        <authorList>
            <consortium name="Caenorhabditis japonica Sequencing Consortium"/>
            <person name="Wilson R.K."/>
        </authorList>
    </citation>
    <scope>NUCLEOTIDE SEQUENCE [LARGE SCALE GENOMIC DNA]</scope>
    <source>
        <strain evidence="4">DF5081</strain>
    </source>
</reference>
<feature type="compositionally biased region" description="Basic residues" evidence="1">
    <location>
        <begin position="70"/>
        <end position="80"/>
    </location>
</feature>